<keyword evidence="2" id="KW-0238">DNA-binding</keyword>
<dbReference type="Gene3D" id="1.10.10.60">
    <property type="entry name" value="Homeodomain-like"/>
    <property type="match status" value="1"/>
</dbReference>
<dbReference type="Pfam" id="PF12833">
    <property type="entry name" value="HTH_18"/>
    <property type="match status" value="1"/>
</dbReference>
<dbReference type="RefSeq" id="WP_344718045.1">
    <property type="nucleotide sequence ID" value="NZ_BAAAYG010000003.1"/>
</dbReference>
<evidence type="ECO:0000313" key="5">
    <source>
        <dbReference type="EMBL" id="GAA3281048.1"/>
    </source>
</evidence>
<evidence type="ECO:0000259" key="4">
    <source>
        <dbReference type="PROSITE" id="PS01124"/>
    </source>
</evidence>
<dbReference type="SUPFAM" id="SSF46689">
    <property type="entry name" value="Homeodomain-like"/>
    <property type="match status" value="1"/>
</dbReference>
<proteinExistence type="predicted"/>
<evidence type="ECO:0000313" key="6">
    <source>
        <dbReference type="Proteomes" id="UP001501736"/>
    </source>
</evidence>
<dbReference type="SMART" id="SM00342">
    <property type="entry name" value="HTH_ARAC"/>
    <property type="match status" value="1"/>
</dbReference>
<name>A0ABP6RB10_9MICC</name>
<dbReference type="Proteomes" id="UP001501736">
    <property type="component" value="Unassembled WGS sequence"/>
</dbReference>
<evidence type="ECO:0000256" key="2">
    <source>
        <dbReference type="ARBA" id="ARBA00023125"/>
    </source>
</evidence>
<dbReference type="EMBL" id="BAAAYG010000003">
    <property type="protein sequence ID" value="GAA3281048.1"/>
    <property type="molecule type" value="Genomic_DNA"/>
</dbReference>
<evidence type="ECO:0000256" key="3">
    <source>
        <dbReference type="ARBA" id="ARBA00023163"/>
    </source>
</evidence>
<gene>
    <name evidence="5" type="ORF">GCM10020260_06040</name>
</gene>
<protein>
    <recommendedName>
        <fullName evidence="4">HTH araC/xylS-type domain-containing protein</fullName>
    </recommendedName>
</protein>
<keyword evidence="6" id="KW-1185">Reference proteome</keyword>
<feature type="domain" description="HTH araC/xylS-type" evidence="4">
    <location>
        <begin position="21"/>
        <end position="119"/>
    </location>
</feature>
<dbReference type="PROSITE" id="PS01124">
    <property type="entry name" value="HTH_ARAC_FAMILY_2"/>
    <property type="match status" value="1"/>
</dbReference>
<keyword evidence="1" id="KW-0805">Transcription regulation</keyword>
<organism evidence="5 6">
    <name type="scientific">Nesterenkonia halobia</name>
    <dbReference type="NCBI Taxonomy" id="37922"/>
    <lineage>
        <taxon>Bacteria</taxon>
        <taxon>Bacillati</taxon>
        <taxon>Actinomycetota</taxon>
        <taxon>Actinomycetes</taxon>
        <taxon>Micrococcales</taxon>
        <taxon>Micrococcaceae</taxon>
        <taxon>Nesterenkonia</taxon>
    </lineage>
</organism>
<accession>A0ABP6RB10</accession>
<dbReference type="PANTHER" id="PTHR43280:SF32">
    <property type="entry name" value="TRANSCRIPTIONAL REGULATORY PROTEIN"/>
    <property type="match status" value="1"/>
</dbReference>
<dbReference type="InterPro" id="IPR018060">
    <property type="entry name" value="HTH_AraC"/>
</dbReference>
<dbReference type="InterPro" id="IPR009057">
    <property type="entry name" value="Homeodomain-like_sf"/>
</dbReference>
<sequence>MRASGLCASVRDARRIPSGVAEITGVLLQRAAPQLARRRRARELGWSPRTLAWATARARGMTPKQIIDERLVLEARRLLAHSARPVHRVGAALGFEDASNFTAWFRQRTGALPSRSRTDQRVVQGQDGLCGE</sequence>
<reference evidence="6" key="1">
    <citation type="journal article" date="2019" name="Int. J. Syst. Evol. Microbiol.">
        <title>The Global Catalogue of Microorganisms (GCM) 10K type strain sequencing project: providing services to taxonomists for standard genome sequencing and annotation.</title>
        <authorList>
            <consortium name="The Broad Institute Genomics Platform"/>
            <consortium name="The Broad Institute Genome Sequencing Center for Infectious Disease"/>
            <person name="Wu L."/>
            <person name="Ma J."/>
        </authorList>
    </citation>
    <scope>NUCLEOTIDE SEQUENCE [LARGE SCALE GENOMIC DNA]</scope>
    <source>
        <strain evidence="6">JCM 11483</strain>
    </source>
</reference>
<dbReference type="PANTHER" id="PTHR43280">
    <property type="entry name" value="ARAC-FAMILY TRANSCRIPTIONAL REGULATOR"/>
    <property type="match status" value="1"/>
</dbReference>
<evidence type="ECO:0000256" key="1">
    <source>
        <dbReference type="ARBA" id="ARBA00023015"/>
    </source>
</evidence>
<comment type="caution">
    <text evidence="5">The sequence shown here is derived from an EMBL/GenBank/DDBJ whole genome shotgun (WGS) entry which is preliminary data.</text>
</comment>
<keyword evidence="3" id="KW-0804">Transcription</keyword>